<dbReference type="InterPro" id="IPR029033">
    <property type="entry name" value="His_PPase_superfam"/>
</dbReference>
<protein>
    <recommendedName>
        <fullName evidence="6">Histidine acid phosphatase</fullName>
    </recommendedName>
</protein>
<organism evidence="4 5">
    <name type="scientific">Wuchereria bancrofti</name>
    <dbReference type="NCBI Taxonomy" id="6293"/>
    <lineage>
        <taxon>Eukaryota</taxon>
        <taxon>Metazoa</taxon>
        <taxon>Ecdysozoa</taxon>
        <taxon>Nematoda</taxon>
        <taxon>Chromadorea</taxon>
        <taxon>Rhabditida</taxon>
        <taxon>Spirurina</taxon>
        <taxon>Spiruromorpha</taxon>
        <taxon>Filarioidea</taxon>
        <taxon>Onchocercidae</taxon>
        <taxon>Wuchereria</taxon>
    </lineage>
</organism>
<dbReference type="GO" id="GO:0003993">
    <property type="term" value="F:acid phosphatase activity"/>
    <property type="evidence" value="ECO:0007669"/>
    <property type="project" value="UniProtKB-EC"/>
</dbReference>
<dbReference type="PROSITE" id="PS00616">
    <property type="entry name" value="HIS_ACID_PHOSPHAT_1"/>
    <property type="match status" value="1"/>
</dbReference>
<feature type="signal peptide" evidence="3">
    <location>
        <begin position="1"/>
        <end position="19"/>
    </location>
</feature>
<dbReference type="InterPro" id="IPR050645">
    <property type="entry name" value="Histidine_acid_phosphatase"/>
</dbReference>
<sequence>MLTLSHLFLLLFNCASNNAFVLRTTDVKAGEHLIYVQAIWRHGDRAPHQLPYPRDLNDESSWPRGWSQLTNMGMKQLYELGLFLRKRYNGYIKEFNSADIRIITSRSDRAIVSAQAMLRGFFPADNIAMQWLKDELWQPISFHSESIERNAPLLHPTLHACSHYNQLMKNETAVIADEMMEKYADVVHLLANVTGIGEKLSFDRTAALIDIQREILHQLPQPEWVYQKWPQFQNMSTIDIITEFKRINQISKYNTFEKAKFKSGLLLGDILHRFHNVSVGIKVEARKMFLYSAHDSTLSSLQHALNISNGLLVPYSACLIMELYKTGKNETTLKILYKNETENANAYELFVPGCSVPCKLDQLIKLSAPTILDSVDDLNKTCEKEKNGANKVSGKKALSNHTGRHVTMMFSISSVPMLLYLLLISC</sequence>
<evidence type="ECO:0000313" key="4">
    <source>
        <dbReference type="Proteomes" id="UP000093561"/>
    </source>
</evidence>
<evidence type="ECO:0000256" key="2">
    <source>
        <dbReference type="ARBA" id="ARBA00005375"/>
    </source>
</evidence>
<dbReference type="WBParaSite" id="mrna-Wban_01999">
    <property type="protein sequence ID" value="mrna-Wban_01999"/>
    <property type="gene ID" value="Wban_01999"/>
</dbReference>
<dbReference type="InterPro" id="IPR000560">
    <property type="entry name" value="His_Pase_clade-2"/>
</dbReference>
<evidence type="ECO:0000256" key="1">
    <source>
        <dbReference type="ARBA" id="ARBA00000032"/>
    </source>
</evidence>
<dbReference type="Proteomes" id="UP000093561">
    <property type="component" value="Unassembled WGS sequence"/>
</dbReference>
<reference evidence="5" key="3">
    <citation type="submission" date="2024-02" db="UniProtKB">
        <authorList>
            <consortium name="WormBaseParasite"/>
        </authorList>
    </citation>
    <scope>IDENTIFICATION</scope>
    <source>
        <strain evidence="5">pt0022</strain>
    </source>
</reference>
<dbReference type="Pfam" id="PF00328">
    <property type="entry name" value="His_Phos_2"/>
    <property type="match status" value="1"/>
</dbReference>
<reference evidence="4" key="1">
    <citation type="submission" date="2015-03" db="EMBL/GenBank/DDBJ databases">
        <title>Wuchereria bancrofti Genome Sequencing Papua New Guinea Strain.</title>
        <authorList>
            <person name="Small S.T."/>
            <person name="Serre D."/>
            <person name="Zimmerman P.A."/>
        </authorList>
    </citation>
    <scope>NUCLEOTIDE SEQUENCE [LARGE SCALE GENOMIC DNA]</scope>
    <source>
        <strain evidence="4">pt0022</strain>
    </source>
</reference>
<evidence type="ECO:0000256" key="3">
    <source>
        <dbReference type="SAM" id="SignalP"/>
    </source>
</evidence>
<dbReference type="PANTHER" id="PTHR11567">
    <property type="entry name" value="ACID PHOSPHATASE-RELATED"/>
    <property type="match status" value="1"/>
</dbReference>
<dbReference type="PROSITE" id="PS00778">
    <property type="entry name" value="HIS_ACID_PHOSPHAT_2"/>
    <property type="match status" value="1"/>
</dbReference>
<dbReference type="CDD" id="cd07061">
    <property type="entry name" value="HP_HAP_like"/>
    <property type="match status" value="1"/>
</dbReference>
<reference evidence="4" key="2">
    <citation type="journal article" date="2016" name="Mol. Ecol.">
        <title>Population genomics of the filarial nematode parasite Wuchereria bancrofti from mosquitoes.</title>
        <authorList>
            <person name="Small S.T."/>
            <person name="Reimer L.J."/>
            <person name="Tisch D.J."/>
            <person name="King C.L."/>
            <person name="Christensen B.M."/>
            <person name="Siba P.M."/>
            <person name="Kazura J.W."/>
            <person name="Serre D."/>
            <person name="Zimmerman P.A."/>
        </authorList>
    </citation>
    <scope>NUCLEOTIDE SEQUENCE</scope>
    <source>
        <strain evidence="4">pt0022</strain>
    </source>
</reference>
<dbReference type="PANTHER" id="PTHR11567:SF210">
    <property type="entry name" value="ACID PHOSPHATASE 5-RELATED"/>
    <property type="match status" value="1"/>
</dbReference>
<dbReference type="AlphaFoldDB" id="A0AAF5PKH3"/>
<comment type="catalytic activity">
    <reaction evidence="1">
        <text>a phosphate monoester + H2O = an alcohol + phosphate</text>
        <dbReference type="Rhea" id="RHEA:15017"/>
        <dbReference type="ChEBI" id="CHEBI:15377"/>
        <dbReference type="ChEBI" id="CHEBI:30879"/>
        <dbReference type="ChEBI" id="CHEBI:43474"/>
        <dbReference type="ChEBI" id="CHEBI:67140"/>
        <dbReference type="EC" id="3.1.3.2"/>
    </reaction>
</comment>
<comment type="similarity">
    <text evidence="2">Belongs to the histidine acid phosphatase family.</text>
</comment>
<dbReference type="InterPro" id="IPR033379">
    <property type="entry name" value="Acid_Pase_AS"/>
</dbReference>
<proteinExistence type="inferred from homology"/>
<dbReference type="SUPFAM" id="SSF53254">
    <property type="entry name" value="Phosphoglycerate mutase-like"/>
    <property type="match status" value="1"/>
</dbReference>
<dbReference type="Gene3D" id="3.40.50.1240">
    <property type="entry name" value="Phosphoglycerate mutase-like"/>
    <property type="match status" value="1"/>
</dbReference>
<feature type="chain" id="PRO_5042113650" description="Histidine acid phosphatase" evidence="3">
    <location>
        <begin position="20"/>
        <end position="426"/>
    </location>
</feature>
<keyword evidence="3" id="KW-0732">Signal</keyword>
<accession>A0AAF5PKH3</accession>
<name>A0AAF5PKH3_WUCBA</name>
<evidence type="ECO:0008006" key="6">
    <source>
        <dbReference type="Google" id="ProtNLM"/>
    </source>
</evidence>
<evidence type="ECO:0000313" key="5">
    <source>
        <dbReference type="WBParaSite" id="mrna-Wban_01999"/>
    </source>
</evidence>